<feature type="transmembrane region" description="Helical" evidence="5">
    <location>
        <begin position="25"/>
        <end position="48"/>
    </location>
</feature>
<name>A8MBF2_CALMQ</name>
<dbReference type="PANTHER" id="PTHR30221">
    <property type="entry name" value="SMALL-CONDUCTANCE MECHANOSENSITIVE CHANNEL"/>
    <property type="match status" value="1"/>
</dbReference>
<dbReference type="STRING" id="397948.Cmaq_1868"/>
<accession>A8MBF2</accession>
<dbReference type="GeneID" id="25393807"/>
<feature type="transmembrane region" description="Helical" evidence="5">
    <location>
        <begin position="60"/>
        <end position="79"/>
    </location>
</feature>
<evidence type="ECO:0000313" key="8">
    <source>
        <dbReference type="Proteomes" id="UP000001137"/>
    </source>
</evidence>
<keyword evidence="4 5" id="KW-0472">Membrane</keyword>
<dbReference type="Proteomes" id="UP000001137">
    <property type="component" value="Chromosome"/>
</dbReference>
<evidence type="ECO:0000259" key="6">
    <source>
        <dbReference type="Pfam" id="PF00924"/>
    </source>
</evidence>
<evidence type="ECO:0000256" key="1">
    <source>
        <dbReference type="ARBA" id="ARBA00004370"/>
    </source>
</evidence>
<evidence type="ECO:0000256" key="3">
    <source>
        <dbReference type="ARBA" id="ARBA00022989"/>
    </source>
</evidence>
<dbReference type="InterPro" id="IPR023408">
    <property type="entry name" value="MscS_beta-dom_sf"/>
</dbReference>
<dbReference type="InterPro" id="IPR010920">
    <property type="entry name" value="LSM_dom_sf"/>
</dbReference>
<keyword evidence="8" id="KW-1185">Reference proteome</keyword>
<evidence type="ECO:0000256" key="2">
    <source>
        <dbReference type="ARBA" id="ARBA00022692"/>
    </source>
</evidence>
<dbReference type="HOGENOM" id="CLU_074283_0_0_2"/>
<comment type="subcellular location">
    <subcellularLocation>
        <location evidence="1">Membrane</location>
    </subcellularLocation>
</comment>
<keyword evidence="3 5" id="KW-1133">Transmembrane helix</keyword>
<dbReference type="GO" id="GO:0008381">
    <property type="term" value="F:mechanosensitive monoatomic ion channel activity"/>
    <property type="evidence" value="ECO:0007669"/>
    <property type="project" value="InterPro"/>
</dbReference>
<organism evidence="7 8">
    <name type="scientific">Caldivirga maquilingensis (strain ATCC 700844 / DSM 13496 / JCM 10307 / IC-167)</name>
    <dbReference type="NCBI Taxonomy" id="397948"/>
    <lineage>
        <taxon>Archaea</taxon>
        <taxon>Thermoproteota</taxon>
        <taxon>Thermoprotei</taxon>
        <taxon>Thermoproteales</taxon>
        <taxon>Thermoproteaceae</taxon>
        <taxon>Caldivirga</taxon>
    </lineage>
</organism>
<dbReference type="Gene3D" id="1.10.287.1260">
    <property type="match status" value="1"/>
</dbReference>
<dbReference type="PANTHER" id="PTHR30221:SF1">
    <property type="entry name" value="SMALL-CONDUCTANCE MECHANOSENSITIVE CHANNEL"/>
    <property type="match status" value="1"/>
</dbReference>
<dbReference type="SUPFAM" id="SSF50182">
    <property type="entry name" value="Sm-like ribonucleoproteins"/>
    <property type="match status" value="1"/>
</dbReference>
<evidence type="ECO:0000256" key="5">
    <source>
        <dbReference type="SAM" id="Phobius"/>
    </source>
</evidence>
<sequence length="316" mass="35090">MKASGNQVRQGPPLSSVLSKIVKSWIPIIIAGIVVYIIYHLTIYTFNVSPRLAYLRNYEYLIRLSLVLIIGSVLILTTGREITKALYPYDPHTATVLKFTLQFLIALAVIVFVTASIVQYSPAAAALSGTVIGLVLGLAFQQTLNDIISGFVLLVSKPFKPGERITFLTWRYGLLRAMYPTEGTPNGFTGTIIDMGLMYTTIVLDNGEVAKVPNSVLKDSMIISKSDAKYHAVRVRLDLPVKISVSEFENALRELLIDDGVKDVKVLAEETWQQLETYQVAVVAYGDSRMSMEELKSLVLKRAIEVRSKLSQQRSN</sequence>
<dbReference type="EMBL" id="CP000852">
    <property type="protein sequence ID" value="ABW02685.1"/>
    <property type="molecule type" value="Genomic_DNA"/>
</dbReference>
<dbReference type="Pfam" id="PF00924">
    <property type="entry name" value="MS_channel_2nd"/>
    <property type="match status" value="1"/>
</dbReference>
<dbReference type="Gene3D" id="2.30.30.60">
    <property type="match status" value="1"/>
</dbReference>
<dbReference type="InterPro" id="IPR006685">
    <property type="entry name" value="MscS_channel_2nd"/>
</dbReference>
<dbReference type="InterPro" id="IPR045275">
    <property type="entry name" value="MscS_archaea/bacteria_type"/>
</dbReference>
<feature type="domain" description="Mechanosensitive ion channel MscS" evidence="6">
    <location>
        <begin position="143"/>
        <end position="222"/>
    </location>
</feature>
<dbReference type="RefSeq" id="WP_012186904.1">
    <property type="nucleotide sequence ID" value="NC_009954.1"/>
</dbReference>
<evidence type="ECO:0000313" key="7">
    <source>
        <dbReference type="EMBL" id="ABW02685.1"/>
    </source>
</evidence>
<feature type="transmembrane region" description="Helical" evidence="5">
    <location>
        <begin position="99"/>
        <end position="118"/>
    </location>
</feature>
<protein>
    <submittedName>
        <fullName evidence="7">MscS Mechanosensitive ion channel</fullName>
    </submittedName>
</protein>
<dbReference type="KEGG" id="cma:Cmaq_1868"/>
<dbReference type="GO" id="GO:0016020">
    <property type="term" value="C:membrane"/>
    <property type="evidence" value="ECO:0007669"/>
    <property type="project" value="UniProtKB-SubCell"/>
</dbReference>
<evidence type="ECO:0000256" key="4">
    <source>
        <dbReference type="ARBA" id="ARBA00023136"/>
    </source>
</evidence>
<gene>
    <name evidence="7" type="ordered locus">Cmaq_1868</name>
</gene>
<dbReference type="AlphaFoldDB" id="A8MBF2"/>
<feature type="transmembrane region" description="Helical" evidence="5">
    <location>
        <begin position="123"/>
        <end position="140"/>
    </location>
</feature>
<reference evidence="7 8" key="1">
    <citation type="submission" date="2007-10" db="EMBL/GenBank/DDBJ databases">
        <title>Complete sequence of Caldivirga maquilingensis IC-167.</title>
        <authorList>
            <consortium name="US DOE Joint Genome Institute"/>
            <person name="Copeland A."/>
            <person name="Lucas S."/>
            <person name="Lapidus A."/>
            <person name="Barry K."/>
            <person name="Glavina del Rio T."/>
            <person name="Dalin E."/>
            <person name="Tice H."/>
            <person name="Pitluck S."/>
            <person name="Saunders E."/>
            <person name="Brettin T."/>
            <person name="Bruce D."/>
            <person name="Detter J.C."/>
            <person name="Han C."/>
            <person name="Schmutz J."/>
            <person name="Larimer F."/>
            <person name="Land M."/>
            <person name="Hauser L."/>
            <person name="Kyrpides N."/>
            <person name="Ivanova N."/>
            <person name="Biddle J.F."/>
            <person name="Zhang Z."/>
            <person name="Fitz-Gibbon S.T."/>
            <person name="Lowe T.M."/>
            <person name="Saltikov C."/>
            <person name="House C.H."/>
            <person name="Richardson P."/>
        </authorList>
    </citation>
    <scope>NUCLEOTIDE SEQUENCE [LARGE SCALE GENOMIC DNA]</scope>
    <source>
        <strain evidence="8">ATCC 700844 / DSM 13496 / JCM 10307 / IC-167</strain>
    </source>
</reference>
<proteinExistence type="predicted"/>
<dbReference type="eggNOG" id="arCOG01568">
    <property type="taxonomic scope" value="Archaea"/>
</dbReference>
<dbReference type="OrthoDB" id="31543at2157"/>
<keyword evidence="2 5" id="KW-0812">Transmembrane</keyword>